<dbReference type="PATRIC" id="fig|565050.3.peg.3746"/>
<sequence>MKTWARGLAIALGVLIAVAVGAWFLLQRPDIPYATLEAKYGYADSRYMALPGGVRAHYRDLGPRDAPAIVLVHGYSASTHAWDAWAVRLSKTYRVIVLDLPGHGLTRTSGPYVAGRQGFVAVVDALTARLGLTRFTLAGNSMGGAVAWTYAVDHPDKVQRLVLVDAAGWPSEKSGGALIFTILRHPIGRAVLKDVDTRPLVAQGLRSGYWDQSLVTPALIDRYVELSRGPGHRDILLSLQSGPRRDATVAELSTIHAPTLIMFGQEDRIIPAADGEKFHKAIPGATLILYPGVGHVPMEQIPDRSAADLEAWLAAHPVN</sequence>
<feature type="domain" description="AB hydrolase-1" evidence="2">
    <location>
        <begin position="67"/>
        <end position="166"/>
    </location>
</feature>
<proteinExistence type="predicted"/>
<keyword evidence="1" id="KW-0812">Transmembrane</keyword>
<gene>
    <name evidence="4" type="ordered locus">CCNA_03841</name>
</gene>
<dbReference type="HOGENOM" id="CLU_020336_13_2_5"/>
<dbReference type="EMBL" id="CP001340">
    <property type="protein sequence ID" value="ACL97306.1"/>
    <property type="molecule type" value="Genomic_DNA"/>
</dbReference>
<accession>A0A0H3CCM8</accession>
<dbReference type="GO" id="GO:0016787">
    <property type="term" value="F:hydrolase activity"/>
    <property type="evidence" value="ECO:0007669"/>
    <property type="project" value="UniProtKB-KW"/>
</dbReference>
<dbReference type="OrthoDB" id="9799612at2"/>
<evidence type="ECO:0000259" key="3">
    <source>
        <dbReference type="Pfam" id="PF01738"/>
    </source>
</evidence>
<dbReference type="Gene3D" id="3.40.50.1820">
    <property type="entry name" value="alpha/beta hydrolase"/>
    <property type="match status" value="1"/>
</dbReference>
<keyword evidence="4" id="KW-0378">Hydrolase</keyword>
<dbReference type="Pfam" id="PF01738">
    <property type="entry name" value="DLH"/>
    <property type="match status" value="1"/>
</dbReference>
<dbReference type="InterPro" id="IPR002925">
    <property type="entry name" value="Dienelactn_hydro"/>
</dbReference>
<keyword evidence="5" id="KW-1185">Reference proteome</keyword>
<dbReference type="InterPro" id="IPR000073">
    <property type="entry name" value="AB_hydrolase_1"/>
</dbReference>
<dbReference type="AlphaFoldDB" id="A0A0H3CCM8"/>
<keyword evidence="1" id="KW-1133">Transmembrane helix</keyword>
<dbReference type="KEGG" id="ccs:CCNA_03841"/>
<organism evidence="4 5">
    <name type="scientific">Caulobacter vibrioides (strain NA1000 / CB15N)</name>
    <name type="common">Caulobacter crescentus</name>
    <dbReference type="NCBI Taxonomy" id="565050"/>
    <lineage>
        <taxon>Bacteria</taxon>
        <taxon>Pseudomonadati</taxon>
        <taxon>Pseudomonadota</taxon>
        <taxon>Alphaproteobacteria</taxon>
        <taxon>Caulobacterales</taxon>
        <taxon>Caulobacteraceae</taxon>
        <taxon>Caulobacter</taxon>
    </lineage>
</organism>
<name>A0A0H3CCM8_CAUVN</name>
<dbReference type="PANTHER" id="PTHR46438">
    <property type="entry name" value="ALPHA/BETA-HYDROLASES SUPERFAMILY PROTEIN"/>
    <property type="match status" value="1"/>
</dbReference>
<evidence type="ECO:0000259" key="2">
    <source>
        <dbReference type="Pfam" id="PF00561"/>
    </source>
</evidence>
<dbReference type="InterPro" id="IPR029058">
    <property type="entry name" value="AB_hydrolase_fold"/>
</dbReference>
<dbReference type="Pfam" id="PF00561">
    <property type="entry name" value="Abhydrolase_1"/>
    <property type="match status" value="1"/>
</dbReference>
<dbReference type="RefSeq" id="YP_002519214.1">
    <property type="nucleotide sequence ID" value="NC_011916.1"/>
</dbReference>
<dbReference type="GeneID" id="7332689"/>
<evidence type="ECO:0000313" key="5">
    <source>
        <dbReference type="Proteomes" id="UP000001364"/>
    </source>
</evidence>
<feature type="domain" description="Dienelactone hydrolase" evidence="3">
    <location>
        <begin position="247"/>
        <end position="313"/>
    </location>
</feature>
<protein>
    <submittedName>
        <fullName evidence="4">Alpha/beta hydrolase family protein</fullName>
    </submittedName>
</protein>
<feature type="transmembrane region" description="Helical" evidence="1">
    <location>
        <begin position="7"/>
        <end position="26"/>
    </location>
</feature>
<keyword evidence="1" id="KW-0472">Membrane</keyword>
<dbReference type="SUPFAM" id="SSF53474">
    <property type="entry name" value="alpha/beta-Hydrolases"/>
    <property type="match status" value="1"/>
</dbReference>
<dbReference type="PRINTS" id="PR00111">
    <property type="entry name" value="ABHYDROLASE"/>
</dbReference>
<dbReference type="PANTHER" id="PTHR46438:SF11">
    <property type="entry name" value="LIPASE-RELATED"/>
    <property type="match status" value="1"/>
</dbReference>
<dbReference type="Proteomes" id="UP000001364">
    <property type="component" value="Chromosome"/>
</dbReference>
<dbReference type="RefSeq" id="WP_015923351.1">
    <property type="nucleotide sequence ID" value="NC_011916.1"/>
</dbReference>
<evidence type="ECO:0000313" key="4">
    <source>
        <dbReference type="EMBL" id="ACL97306.1"/>
    </source>
</evidence>
<evidence type="ECO:0000256" key="1">
    <source>
        <dbReference type="SAM" id="Phobius"/>
    </source>
</evidence>
<reference evidence="4 5" key="1">
    <citation type="journal article" date="2010" name="J. Bacteriol.">
        <title>The genetic basis of laboratory adaptation in Caulobacter crescentus.</title>
        <authorList>
            <person name="Marks M.E."/>
            <person name="Castro-Rojas C.M."/>
            <person name="Teiling C."/>
            <person name="Du L."/>
            <person name="Kapatral V."/>
            <person name="Walunas T.L."/>
            <person name="Crosson S."/>
        </authorList>
    </citation>
    <scope>NUCLEOTIDE SEQUENCE [LARGE SCALE GENOMIC DNA]</scope>
    <source>
        <strain evidence="5">NA1000 / CB15N</strain>
    </source>
</reference>
<dbReference type="PhylomeDB" id="A0A0H3CCM8"/>